<evidence type="ECO:0000256" key="9">
    <source>
        <dbReference type="ARBA" id="ARBA00023010"/>
    </source>
</evidence>
<evidence type="ECO:0000256" key="14">
    <source>
        <dbReference type="SAM" id="Phobius"/>
    </source>
</evidence>
<evidence type="ECO:0000256" key="10">
    <source>
        <dbReference type="ARBA" id="ARBA00023132"/>
    </source>
</evidence>
<feature type="region of interest" description="Disordered" evidence="13">
    <location>
        <begin position="384"/>
        <end position="405"/>
    </location>
</feature>
<organism evidence="15 16">
    <name type="scientific">Macrostomum lignano</name>
    <dbReference type="NCBI Taxonomy" id="282301"/>
    <lineage>
        <taxon>Eukaryota</taxon>
        <taxon>Metazoa</taxon>
        <taxon>Spiralia</taxon>
        <taxon>Lophotrochozoa</taxon>
        <taxon>Platyhelminthes</taxon>
        <taxon>Rhabditophora</taxon>
        <taxon>Macrostomorpha</taxon>
        <taxon>Macrostomida</taxon>
        <taxon>Macrostomidae</taxon>
        <taxon>Macrostomum</taxon>
    </lineage>
</organism>
<keyword evidence="4" id="KW-0813">Transport</keyword>
<dbReference type="PANTHER" id="PTHR13269">
    <property type="entry name" value="NUCLEOPORIN NDC1"/>
    <property type="match status" value="1"/>
</dbReference>
<dbReference type="Pfam" id="PF09531">
    <property type="entry name" value="Ndc1_Nup"/>
    <property type="match status" value="1"/>
</dbReference>
<evidence type="ECO:0000313" key="16">
    <source>
        <dbReference type="WBParaSite" id="maker-uti_cns_0000580-snap-gene-0.12-mRNA-1"/>
    </source>
</evidence>
<evidence type="ECO:0000256" key="7">
    <source>
        <dbReference type="ARBA" id="ARBA00022927"/>
    </source>
</evidence>
<evidence type="ECO:0000256" key="8">
    <source>
        <dbReference type="ARBA" id="ARBA00022989"/>
    </source>
</evidence>
<dbReference type="WBParaSite" id="maker-uti_cns_0000580-snap-gene-0.12-mRNA-1">
    <property type="protein sequence ID" value="maker-uti_cns_0000580-snap-gene-0.12-mRNA-1"/>
    <property type="gene ID" value="maker-uti_cns_0000580-snap-gene-0.12"/>
</dbReference>
<reference evidence="16" key="1">
    <citation type="submission" date="2016-11" db="UniProtKB">
        <authorList>
            <consortium name="WormBaseParasite"/>
        </authorList>
    </citation>
    <scope>IDENTIFICATION</scope>
</reference>
<keyword evidence="10" id="KW-0906">Nuclear pore complex</keyword>
<sequence>MRLQACCLWTCAIGALSLIGLSLAECLLSWRRPVSLLLSLPFVSALGATWLGQLLLVADMWRRPALADTIYRERHSLVTKHVRWRNMGLWASQAVPTFLFCLACYRLTGSGEIFAAGTGQFSDAFLVTMLAGQLACAARLASLLLANGRTVVTSALTATSASQHLLQPRLHALRCMTAQLRDAWRRNKRLALRLVCASALIYACLTVCLGRPALRSALAVPMSPRLAVRLMLLCLHLLMSASAAAELARLWLGRPEAPLVLEASTEFGLPEEVTGPAMLSGNCPTMTDGGGQGCHPELTRLLAWSALCRQLGEPACRRAVFAISPLAGRPRVWELASDEARLRLGCLLAGLRDRHRQLRSEGRLPGRVAMQRALLPPHLRARLHVTDPLSPPPTPPCSSAKYDQQPGVGDGASALSLDGQQRRAGSATLGGFVYHPLASVAAWLKEPLPHSDLLELLAPCQLHVLMVRVLCSLIEASYTEDEFGVVQRDLPELLGLLLRLGRTLEAAVKADGLDQLLLLMAPAARAAATSPSDSDSQRRYRPASQQANKQLQQFNYQHQLPLSQAYDTCLRLPAALREACQHGLQSIVARFGRSLLELNLDADARQSLLLLFPHLEDCGTSNGHASLNCT</sequence>
<keyword evidence="8 14" id="KW-1133">Transmembrane helix</keyword>
<feature type="transmembrane region" description="Helical" evidence="14">
    <location>
        <begin position="34"/>
        <end position="57"/>
    </location>
</feature>
<evidence type="ECO:0000256" key="4">
    <source>
        <dbReference type="ARBA" id="ARBA00022448"/>
    </source>
</evidence>
<keyword evidence="11 14" id="KW-0472">Membrane</keyword>
<keyword evidence="6" id="KW-0509">mRNA transport</keyword>
<dbReference type="AlphaFoldDB" id="A0A1I8G1S6"/>
<evidence type="ECO:0000313" key="15">
    <source>
        <dbReference type="Proteomes" id="UP000095280"/>
    </source>
</evidence>
<dbReference type="GO" id="GO:0031965">
    <property type="term" value="C:nuclear membrane"/>
    <property type="evidence" value="ECO:0007669"/>
    <property type="project" value="UniProtKB-SubCell"/>
</dbReference>
<evidence type="ECO:0000256" key="5">
    <source>
        <dbReference type="ARBA" id="ARBA00022692"/>
    </source>
</evidence>
<comment type="subcellular location">
    <subcellularLocation>
        <location evidence="1">Nucleus membrane</location>
        <topology evidence="1">Multi-pass membrane protein</topology>
    </subcellularLocation>
    <subcellularLocation>
        <location evidence="2">Nucleus</location>
        <location evidence="2">Nuclear pore complex</location>
    </subcellularLocation>
</comment>
<dbReference type="GO" id="GO:0030674">
    <property type="term" value="F:protein-macromolecule adaptor activity"/>
    <property type="evidence" value="ECO:0007669"/>
    <property type="project" value="TreeGrafter"/>
</dbReference>
<accession>A0A1I8G1S6</accession>
<evidence type="ECO:0000256" key="1">
    <source>
        <dbReference type="ARBA" id="ARBA00004232"/>
    </source>
</evidence>
<keyword evidence="15" id="KW-1185">Reference proteome</keyword>
<dbReference type="GO" id="GO:0015031">
    <property type="term" value="P:protein transport"/>
    <property type="evidence" value="ECO:0007669"/>
    <property type="project" value="UniProtKB-KW"/>
</dbReference>
<dbReference type="InterPro" id="IPR019049">
    <property type="entry name" value="Nucleoporin_prot_Ndc1/Nup"/>
</dbReference>
<dbReference type="GO" id="GO:0070762">
    <property type="term" value="C:nuclear pore transmembrane ring"/>
    <property type="evidence" value="ECO:0007669"/>
    <property type="project" value="TreeGrafter"/>
</dbReference>
<feature type="transmembrane region" description="Helical" evidence="14">
    <location>
        <begin position="190"/>
        <end position="214"/>
    </location>
</feature>
<protein>
    <submittedName>
        <fullName evidence="16">ANK_REP_REGION domain-containing protein</fullName>
    </submittedName>
</protein>
<evidence type="ECO:0000256" key="12">
    <source>
        <dbReference type="ARBA" id="ARBA00023242"/>
    </source>
</evidence>
<dbReference type="Proteomes" id="UP000095280">
    <property type="component" value="Unplaced"/>
</dbReference>
<dbReference type="GO" id="GO:0006999">
    <property type="term" value="P:nuclear pore organization"/>
    <property type="evidence" value="ECO:0007669"/>
    <property type="project" value="TreeGrafter"/>
</dbReference>
<dbReference type="PANTHER" id="PTHR13269:SF6">
    <property type="entry name" value="NUCLEOPORIN NDC1"/>
    <property type="match status" value="1"/>
</dbReference>
<evidence type="ECO:0000256" key="11">
    <source>
        <dbReference type="ARBA" id="ARBA00023136"/>
    </source>
</evidence>
<evidence type="ECO:0000256" key="3">
    <source>
        <dbReference type="ARBA" id="ARBA00005760"/>
    </source>
</evidence>
<comment type="similarity">
    <text evidence="3">Belongs to the NDC1 family.</text>
</comment>
<name>A0A1I8G1S6_9PLAT</name>
<evidence type="ECO:0000256" key="13">
    <source>
        <dbReference type="SAM" id="MobiDB-lite"/>
    </source>
</evidence>
<keyword evidence="9" id="KW-0811">Translocation</keyword>
<keyword evidence="12" id="KW-0539">Nucleus</keyword>
<proteinExistence type="inferred from homology"/>
<keyword evidence="5 14" id="KW-0812">Transmembrane</keyword>
<evidence type="ECO:0000256" key="2">
    <source>
        <dbReference type="ARBA" id="ARBA00004567"/>
    </source>
</evidence>
<keyword evidence="7" id="KW-0653">Protein transport</keyword>
<dbReference type="GO" id="GO:0051028">
    <property type="term" value="P:mRNA transport"/>
    <property type="evidence" value="ECO:0007669"/>
    <property type="project" value="UniProtKB-KW"/>
</dbReference>
<evidence type="ECO:0000256" key="6">
    <source>
        <dbReference type="ARBA" id="ARBA00022816"/>
    </source>
</evidence>